<reference evidence="1" key="1">
    <citation type="submission" date="2019-10" db="EMBL/GenBank/DDBJ databases">
        <authorList>
            <person name="Soares A.E.R."/>
            <person name="Aleixo A."/>
            <person name="Schneider P."/>
            <person name="Miyaki C.Y."/>
            <person name="Schneider M.P."/>
            <person name="Mello C."/>
            <person name="Vasconcelos A.T.R."/>
        </authorList>
    </citation>
    <scope>NUCLEOTIDE SEQUENCE</scope>
    <source>
        <tissue evidence="1">Muscle</tissue>
    </source>
</reference>
<sequence length="108" mass="12353">MQKEDMKLLESIQRRTMSIVKGMEGTLYEEWLSSLGLFILEKRTLMGDLTVVYIFIKSGSRETEIPIEAIPSNNKEIEGVGWIESPEKISGMLLDEKLNMKKGMDLLK</sequence>
<keyword evidence="2" id="KW-1185">Reference proteome</keyword>
<dbReference type="Proteomes" id="UP001145742">
    <property type="component" value="Unassembled WGS sequence"/>
</dbReference>
<accession>A0ABQ9DTW3</accession>
<proteinExistence type="predicted"/>
<protein>
    <submittedName>
        <fullName evidence="1">Uncharacterized protein</fullName>
    </submittedName>
</protein>
<gene>
    <name evidence="1" type="ORF">WISP_23175</name>
</gene>
<dbReference type="EMBL" id="WHWB01032502">
    <property type="protein sequence ID" value="KAJ7425500.1"/>
    <property type="molecule type" value="Genomic_DNA"/>
</dbReference>
<evidence type="ECO:0000313" key="1">
    <source>
        <dbReference type="EMBL" id="KAJ7425500.1"/>
    </source>
</evidence>
<comment type="caution">
    <text evidence="1">The sequence shown here is derived from an EMBL/GenBank/DDBJ whole genome shotgun (WGS) entry which is preliminary data.</text>
</comment>
<name>A0ABQ9DTW3_9PASS</name>
<organism evidence="1 2">
    <name type="scientific">Willisornis vidua</name>
    <name type="common">Xingu scale-backed antbird</name>
    <dbReference type="NCBI Taxonomy" id="1566151"/>
    <lineage>
        <taxon>Eukaryota</taxon>
        <taxon>Metazoa</taxon>
        <taxon>Chordata</taxon>
        <taxon>Craniata</taxon>
        <taxon>Vertebrata</taxon>
        <taxon>Euteleostomi</taxon>
        <taxon>Archelosauria</taxon>
        <taxon>Archosauria</taxon>
        <taxon>Dinosauria</taxon>
        <taxon>Saurischia</taxon>
        <taxon>Theropoda</taxon>
        <taxon>Coelurosauria</taxon>
        <taxon>Aves</taxon>
        <taxon>Neognathae</taxon>
        <taxon>Neoaves</taxon>
        <taxon>Telluraves</taxon>
        <taxon>Australaves</taxon>
        <taxon>Passeriformes</taxon>
        <taxon>Thamnophilidae</taxon>
        <taxon>Willisornis</taxon>
    </lineage>
</organism>
<evidence type="ECO:0000313" key="2">
    <source>
        <dbReference type="Proteomes" id="UP001145742"/>
    </source>
</evidence>